<protein>
    <recommendedName>
        <fullName evidence="1">DUF7489 domain-containing protein</fullName>
    </recommendedName>
</protein>
<reference evidence="2 3" key="1">
    <citation type="submission" date="2020-07" db="EMBL/GenBank/DDBJ databases">
        <title>Sequencing the genomes of 1000 actinobacteria strains.</title>
        <authorList>
            <person name="Klenk H.-P."/>
        </authorList>
    </citation>
    <scope>NUCLEOTIDE SEQUENCE [LARGE SCALE GENOMIC DNA]</scope>
    <source>
        <strain evidence="2 3">DSM 19082</strain>
    </source>
</reference>
<sequence length="65" mass="7261">MAETWEGVVVKKSRGLYDGANLYRRLKVRTADGSIVKARVDRDVWDAVALGDPVRRSEDGTVTRV</sequence>
<dbReference type="EMBL" id="JACCBF010000001">
    <property type="protein sequence ID" value="NYD32643.1"/>
    <property type="molecule type" value="Genomic_DNA"/>
</dbReference>
<proteinExistence type="predicted"/>
<organism evidence="2 3">
    <name type="scientific">Nocardioides kongjuensis</name>
    <dbReference type="NCBI Taxonomy" id="349522"/>
    <lineage>
        <taxon>Bacteria</taxon>
        <taxon>Bacillati</taxon>
        <taxon>Actinomycetota</taxon>
        <taxon>Actinomycetes</taxon>
        <taxon>Propionibacteriales</taxon>
        <taxon>Nocardioidaceae</taxon>
        <taxon>Nocardioides</taxon>
    </lineage>
</organism>
<evidence type="ECO:0000313" key="3">
    <source>
        <dbReference type="Proteomes" id="UP000582231"/>
    </source>
</evidence>
<keyword evidence="3" id="KW-1185">Reference proteome</keyword>
<dbReference type="InterPro" id="IPR055912">
    <property type="entry name" value="DUF7489"/>
</dbReference>
<gene>
    <name evidence="2" type="ORF">BJ958_004189</name>
</gene>
<dbReference type="Proteomes" id="UP000582231">
    <property type="component" value="Unassembled WGS sequence"/>
</dbReference>
<name>A0A852RCD0_9ACTN</name>
<dbReference type="Pfam" id="PF24315">
    <property type="entry name" value="DUF7489"/>
    <property type="match status" value="1"/>
</dbReference>
<evidence type="ECO:0000313" key="2">
    <source>
        <dbReference type="EMBL" id="NYD32643.1"/>
    </source>
</evidence>
<dbReference type="AlphaFoldDB" id="A0A852RCD0"/>
<evidence type="ECO:0000259" key="1">
    <source>
        <dbReference type="Pfam" id="PF24315"/>
    </source>
</evidence>
<feature type="domain" description="DUF7489" evidence="1">
    <location>
        <begin position="2"/>
        <end position="56"/>
    </location>
</feature>
<comment type="caution">
    <text evidence="2">The sequence shown here is derived from an EMBL/GenBank/DDBJ whole genome shotgun (WGS) entry which is preliminary data.</text>
</comment>
<accession>A0A852RCD0</accession>
<dbReference type="RefSeq" id="WP_179728791.1">
    <property type="nucleotide sequence ID" value="NZ_BAABEF010000001.1"/>
</dbReference>